<evidence type="ECO:0000256" key="2">
    <source>
        <dbReference type="SAM" id="SignalP"/>
    </source>
</evidence>
<feature type="compositionally biased region" description="Low complexity" evidence="1">
    <location>
        <begin position="60"/>
        <end position="78"/>
    </location>
</feature>
<proteinExistence type="predicted"/>
<keyword evidence="2" id="KW-0732">Signal</keyword>
<evidence type="ECO:0000313" key="4">
    <source>
        <dbReference type="Proteomes" id="UP000595460"/>
    </source>
</evidence>
<accession>A0ABX7C2Z0</accession>
<feature type="region of interest" description="Disordered" evidence="1">
    <location>
        <begin position="60"/>
        <end position="94"/>
    </location>
</feature>
<reference evidence="3 4" key="1">
    <citation type="submission" date="2021-01" db="EMBL/GenBank/DDBJ databases">
        <title>Genome seq and assembly of Devosia sp. G19.</title>
        <authorList>
            <person name="Chhetri G."/>
        </authorList>
    </citation>
    <scope>NUCLEOTIDE SEQUENCE [LARGE SCALE GENOMIC DNA]</scope>
    <source>
        <strain evidence="3 4">G19</strain>
    </source>
</reference>
<feature type="chain" id="PRO_5046916586" description="Secreted protein" evidence="2">
    <location>
        <begin position="25"/>
        <end position="113"/>
    </location>
</feature>
<evidence type="ECO:0000256" key="1">
    <source>
        <dbReference type="SAM" id="MobiDB-lite"/>
    </source>
</evidence>
<dbReference type="EMBL" id="CP068047">
    <property type="protein sequence ID" value="QQR37599.1"/>
    <property type="molecule type" value="Genomic_DNA"/>
</dbReference>
<dbReference type="Proteomes" id="UP000595460">
    <property type="component" value="Chromosome"/>
</dbReference>
<name>A0ABX7C2Z0_9HYPH</name>
<feature type="signal peptide" evidence="2">
    <location>
        <begin position="1"/>
        <end position="24"/>
    </location>
</feature>
<gene>
    <name evidence="3" type="ORF">JI749_08330</name>
</gene>
<organism evidence="3 4">
    <name type="scientific">Devosia oryziradicis</name>
    <dbReference type="NCBI Taxonomy" id="2801335"/>
    <lineage>
        <taxon>Bacteria</taxon>
        <taxon>Pseudomonadati</taxon>
        <taxon>Pseudomonadota</taxon>
        <taxon>Alphaproteobacteria</taxon>
        <taxon>Hyphomicrobiales</taxon>
        <taxon>Devosiaceae</taxon>
        <taxon>Devosia</taxon>
    </lineage>
</organism>
<keyword evidence="4" id="KW-1185">Reference proteome</keyword>
<protein>
    <recommendedName>
        <fullName evidence="5">Secreted protein</fullName>
    </recommendedName>
</protein>
<evidence type="ECO:0000313" key="3">
    <source>
        <dbReference type="EMBL" id="QQR37599.1"/>
    </source>
</evidence>
<sequence>MHIKTIVSAVALSAAVTFGGVAYAQDAALPTMIGEQQLTAADAQRVKTYCEDLQKADTQAADAAASDADSDANTAMTSEESEGEEGDAAAAGSVDMDLITVEACTEAGFITAP</sequence>
<evidence type="ECO:0008006" key="5">
    <source>
        <dbReference type="Google" id="ProtNLM"/>
    </source>
</evidence>
<dbReference type="RefSeq" id="WP_201662139.1">
    <property type="nucleotide sequence ID" value="NZ_CP068047.1"/>
</dbReference>